<dbReference type="InterPro" id="IPR013083">
    <property type="entry name" value="Znf_RING/FYVE/PHD"/>
</dbReference>
<name>A0A5K0U9I7_9VIRU</name>
<accession>A0A5K0U9I7</accession>
<dbReference type="PANTHER" id="PTHR45931:SF3">
    <property type="entry name" value="RING ZINC FINGER-CONTAINING PROTEIN"/>
    <property type="match status" value="1"/>
</dbReference>
<feature type="domain" description="RING-type" evidence="6">
    <location>
        <begin position="280"/>
        <end position="327"/>
    </location>
</feature>
<feature type="transmembrane region" description="Helical" evidence="5">
    <location>
        <begin position="178"/>
        <end position="199"/>
    </location>
</feature>
<feature type="transmembrane region" description="Helical" evidence="5">
    <location>
        <begin position="219"/>
        <end position="243"/>
    </location>
</feature>
<sequence length="344" mass="38383">MDDTNYLNNTITTDRTVNTGYFVINISSLQGEIQSEDLNENNSDNLTDGQSWTAVSNGSNTGIRTGDESKITLNAVYYYLVVLMLVVIITLDLGVASTAIFTVKTLITNPEGVPRDDLQSEMSLDESAVVIFSSLLLARCFFWGAFLIKAYKVRKDVIHLNDFVIDDRYTRVFHKCPSLIFAIYNIILILSGNYFVATYTKSLRDECGDTGLDPELCPIIKLVTIMAYVNLSIIAVWFTVMGYNTVKQKLKKDDVTPHGVLITDLIAVTKDDTSSLTDTCPVCLDVPEPEHTAQTHKGVVTLSCSHSYHKVCINRWLSKEKTCPSCRTVVVTNDIRDLYIRLTG</sequence>
<dbReference type="Proteomes" id="UP000594342">
    <property type="component" value="Unassembled WGS sequence"/>
</dbReference>
<dbReference type="SUPFAM" id="SSF57850">
    <property type="entry name" value="RING/U-box"/>
    <property type="match status" value="1"/>
</dbReference>
<dbReference type="PANTHER" id="PTHR45931">
    <property type="entry name" value="SI:CH211-59O9.10"/>
    <property type="match status" value="1"/>
</dbReference>
<reference evidence="7 8" key="1">
    <citation type="submission" date="2018-10" db="EMBL/GenBank/DDBJ databases">
        <authorList>
            <consortium name="IHU Genomes"/>
        </authorList>
    </citation>
    <scope>NUCLEOTIDE SEQUENCE [LARGE SCALE GENOMIC DNA]</scope>
    <source>
        <strain evidence="7 8">A1</strain>
    </source>
</reference>
<keyword evidence="2 4" id="KW-0863">Zinc-finger</keyword>
<keyword evidence="5" id="KW-0472">Membrane</keyword>
<evidence type="ECO:0000313" key="7">
    <source>
        <dbReference type="EMBL" id="VBB18154.1"/>
    </source>
</evidence>
<keyword evidence="8" id="KW-1185">Reference proteome</keyword>
<evidence type="ECO:0000256" key="5">
    <source>
        <dbReference type="SAM" id="Phobius"/>
    </source>
</evidence>
<dbReference type="InterPro" id="IPR001841">
    <property type="entry name" value="Znf_RING"/>
</dbReference>
<evidence type="ECO:0000259" key="6">
    <source>
        <dbReference type="PROSITE" id="PS50089"/>
    </source>
</evidence>
<dbReference type="Pfam" id="PF13639">
    <property type="entry name" value="zf-RING_2"/>
    <property type="match status" value="1"/>
</dbReference>
<keyword evidence="1" id="KW-0479">Metal-binding</keyword>
<keyword evidence="3" id="KW-0862">Zinc</keyword>
<protein>
    <recommendedName>
        <fullName evidence="6">RING-type domain-containing protein</fullName>
    </recommendedName>
</protein>
<dbReference type="GO" id="GO:0008270">
    <property type="term" value="F:zinc ion binding"/>
    <property type="evidence" value="ECO:0007669"/>
    <property type="project" value="UniProtKB-KW"/>
</dbReference>
<dbReference type="Gene3D" id="3.30.40.10">
    <property type="entry name" value="Zinc/RING finger domain, C3HC4 (zinc finger)"/>
    <property type="match status" value="1"/>
</dbReference>
<dbReference type="EMBL" id="UPSH01000001">
    <property type="protein sequence ID" value="VBB18154.1"/>
    <property type="molecule type" value="Genomic_DNA"/>
</dbReference>
<comment type="caution">
    <text evidence="7">The sequence shown here is derived from an EMBL/GenBank/DDBJ whole genome shotgun (WGS) entry which is preliminary data.</text>
</comment>
<dbReference type="InterPro" id="IPR051834">
    <property type="entry name" value="RING_finger_E3_ligase"/>
</dbReference>
<gene>
    <name evidence="7" type="ORF">YASMINEVIRUS_617</name>
</gene>
<evidence type="ECO:0000256" key="1">
    <source>
        <dbReference type="ARBA" id="ARBA00022723"/>
    </source>
</evidence>
<feature type="transmembrane region" description="Helical" evidence="5">
    <location>
        <begin position="76"/>
        <end position="107"/>
    </location>
</feature>
<feature type="transmembrane region" description="Helical" evidence="5">
    <location>
        <begin position="127"/>
        <end position="148"/>
    </location>
</feature>
<dbReference type="GO" id="GO:0006511">
    <property type="term" value="P:ubiquitin-dependent protein catabolic process"/>
    <property type="evidence" value="ECO:0007669"/>
    <property type="project" value="TreeGrafter"/>
</dbReference>
<proteinExistence type="predicted"/>
<dbReference type="GO" id="GO:0061630">
    <property type="term" value="F:ubiquitin protein ligase activity"/>
    <property type="evidence" value="ECO:0007669"/>
    <property type="project" value="TreeGrafter"/>
</dbReference>
<dbReference type="PROSITE" id="PS50089">
    <property type="entry name" value="ZF_RING_2"/>
    <property type="match status" value="1"/>
</dbReference>
<evidence type="ECO:0000313" key="8">
    <source>
        <dbReference type="Proteomes" id="UP000594342"/>
    </source>
</evidence>
<evidence type="ECO:0000256" key="2">
    <source>
        <dbReference type="ARBA" id="ARBA00022771"/>
    </source>
</evidence>
<evidence type="ECO:0000256" key="3">
    <source>
        <dbReference type="ARBA" id="ARBA00022833"/>
    </source>
</evidence>
<organism evidence="7 8">
    <name type="scientific">Yasminevirus sp. GU-2018</name>
    <dbReference type="NCBI Taxonomy" id="2420051"/>
    <lineage>
        <taxon>Viruses</taxon>
        <taxon>Varidnaviria</taxon>
        <taxon>Bamfordvirae</taxon>
        <taxon>Nucleocytoviricota</taxon>
        <taxon>Megaviricetes</taxon>
        <taxon>Imitervirales</taxon>
        <taxon>Mimiviridae</taxon>
        <taxon>Klosneuvirinae</taxon>
        <taxon>Yasminevirus</taxon>
        <taxon>Yasminevirus saudimassiliense</taxon>
    </lineage>
</organism>
<dbReference type="SMART" id="SM00184">
    <property type="entry name" value="RING"/>
    <property type="match status" value="1"/>
</dbReference>
<keyword evidence="5" id="KW-0812">Transmembrane</keyword>
<keyword evidence="5" id="KW-1133">Transmembrane helix</keyword>
<evidence type="ECO:0000256" key="4">
    <source>
        <dbReference type="PROSITE-ProRule" id="PRU00175"/>
    </source>
</evidence>